<feature type="chain" id="PRO_5045034886" evidence="4">
    <location>
        <begin position="23"/>
        <end position="550"/>
    </location>
</feature>
<keyword evidence="3" id="KW-1133">Transmembrane helix</keyword>
<dbReference type="PROSITE" id="PS50041">
    <property type="entry name" value="C_TYPE_LECTIN_2"/>
    <property type="match status" value="1"/>
</dbReference>
<dbReference type="SUPFAM" id="SSF56436">
    <property type="entry name" value="C-type lectin-like"/>
    <property type="match status" value="1"/>
</dbReference>
<feature type="non-terminal residue" evidence="7">
    <location>
        <position position="550"/>
    </location>
</feature>
<feature type="region of interest" description="Disordered" evidence="2">
    <location>
        <begin position="474"/>
        <end position="550"/>
    </location>
</feature>
<dbReference type="Gene3D" id="3.10.100.10">
    <property type="entry name" value="Mannose-Binding Protein A, subunit A"/>
    <property type="match status" value="1"/>
</dbReference>
<dbReference type="InterPro" id="IPR042635">
    <property type="entry name" value="MEGF10/SREC1/2-like"/>
</dbReference>
<evidence type="ECO:0000256" key="4">
    <source>
        <dbReference type="SAM" id="SignalP"/>
    </source>
</evidence>
<keyword evidence="6" id="KW-1185">Reference proteome</keyword>
<feature type="domain" description="C-type lectin" evidence="5">
    <location>
        <begin position="54"/>
        <end position="158"/>
    </location>
</feature>
<evidence type="ECO:0000259" key="5">
    <source>
        <dbReference type="PROSITE" id="PS50041"/>
    </source>
</evidence>
<keyword evidence="1" id="KW-0245">EGF-like domain</keyword>
<accession>A0ABM0K6F8</accession>
<gene>
    <name evidence="7" type="primary">LOC101853976</name>
</gene>
<dbReference type="PANTHER" id="PTHR24043:SF8">
    <property type="entry name" value="EGF-LIKE DOMAIN-CONTAINING PROTEIN"/>
    <property type="match status" value="1"/>
</dbReference>
<keyword evidence="3" id="KW-0472">Membrane</keyword>
<name>A0ABM0K6F8_APLCA</name>
<dbReference type="GeneID" id="101853976"/>
<dbReference type="InterPro" id="IPR016187">
    <property type="entry name" value="CTDL_fold"/>
</dbReference>
<feature type="transmembrane region" description="Helical" evidence="3">
    <location>
        <begin position="440"/>
        <end position="464"/>
    </location>
</feature>
<dbReference type="InterPro" id="IPR001304">
    <property type="entry name" value="C-type_lectin-like"/>
</dbReference>
<dbReference type="Gene3D" id="2.170.300.10">
    <property type="entry name" value="Tie2 ligand-binding domain superfamily"/>
    <property type="match status" value="2"/>
</dbReference>
<feature type="compositionally biased region" description="Basic and acidic residues" evidence="2">
    <location>
        <begin position="508"/>
        <end position="550"/>
    </location>
</feature>
<proteinExistence type="predicted"/>
<keyword evidence="4" id="KW-0732">Signal</keyword>
<organism evidence="6 7">
    <name type="scientific">Aplysia californica</name>
    <name type="common">California sea hare</name>
    <dbReference type="NCBI Taxonomy" id="6500"/>
    <lineage>
        <taxon>Eukaryota</taxon>
        <taxon>Metazoa</taxon>
        <taxon>Spiralia</taxon>
        <taxon>Lophotrochozoa</taxon>
        <taxon>Mollusca</taxon>
        <taxon>Gastropoda</taxon>
        <taxon>Heterobranchia</taxon>
        <taxon>Euthyneura</taxon>
        <taxon>Tectipleura</taxon>
        <taxon>Aplysiida</taxon>
        <taxon>Aplysioidea</taxon>
        <taxon>Aplysiidae</taxon>
        <taxon>Aplysia</taxon>
    </lineage>
</organism>
<reference evidence="7" key="1">
    <citation type="submission" date="2025-08" db="UniProtKB">
        <authorList>
            <consortium name="RefSeq"/>
        </authorList>
    </citation>
    <scope>IDENTIFICATION</scope>
</reference>
<dbReference type="Proteomes" id="UP000694888">
    <property type="component" value="Unplaced"/>
</dbReference>
<feature type="signal peptide" evidence="4">
    <location>
        <begin position="1"/>
        <end position="22"/>
    </location>
</feature>
<feature type="compositionally biased region" description="Acidic residues" evidence="2">
    <location>
        <begin position="474"/>
        <end position="497"/>
    </location>
</feature>
<evidence type="ECO:0000313" key="7">
    <source>
        <dbReference type="RefSeq" id="XP_005109846.2"/>
    </source>
</evidence>
<dbReference type="RefSeq" id="XP_005109846.2">
    <property type="nucleotide sequence ID" value="XM_005109789.3"/>
</dbReference>
<evidence type="ECO:0000256" key="3">
    <source>
        <dbReference type="SAM" id="Phobius"/>
    </source>
</evidence>
<evidence type="ECO:0000256" key="1">
    <source>
        <dbReference type="ARBA" id="ARBA00022536"/>
    </source>
</evidence>
<evidence type="ECO:0000256" key="2">
    <source>
        <dbReference type="SAM" id="MobiDB-lite"/>
    </source>
</evidence>
<protein>
    <submittedName>
        <fullName evidence="7">Multiple epidermal growth factor-like domains protein 10</fullName>
    </submittedName>
</protein>
<dbReference type="InterPro" id="IPR016186">
    <property type="entry name" value="C-type_lectin-like/link_sf"/>
</dbReference>
<evidence type="ECO:0000313" key="6">
    <source>
        <dbReference type="Proteomes" id="UP000694888"/>
    </source>
</evidence>
<sequence length="550" mass="61393">MNCAVEFELFIVMCIFLVQCTCQSCPASPGRTVVQKVFFSSQENPNKAYHMNKCRKYGGTMAKIQTLEDEMGVKKLLTGEENLEQLGIDYVMIGGLADSRAMNIFRWENGPLVGNSERPIWKKPEPNRNHENCLSVPTNSNMSYADFPCGFESHGVCEAFPQLSKEHLACEDTLCICPGMEMACKCRDSCVRAYVADICDYSPCRFDRYGSSCEFQCRCKDKRACDMVSGKCPAGCQYGWKGESCNQTACPLNRFGGFCEGFCYCRQGDQCNITNGDCYNGCEEYAYGPSCENSGCKVGKYGPQCTKDCSYCGSKVPCSRDKGVCSTRKCPGKYRGGPFCMDIFCPVGLFGSNCTQKCRCSKQSPCDINTGKCLFEEVPKELLPENACPEGLWGNNCNITCMDKSCQGCLKTNGGYCMKCRDGYYLTATKDCEMNKKDSFVLMILVVILCLLLLILLALIPLLLKRSKKKEEEHAELEEEEQDMIEESEEEEGEEGEDHPASSRKGTAKGEEEGEGEKRGSKWEGEKRGSKWEGEKRGSKWEGEKRGSKW</sequence>
<dbReference type="PANTHER" id="PTHR24043">
    <property type="entry name" value="SCAVENGER RECEPTOR CLASS F"/>
    <property type="match status" value="1"/>
</dbReference>
<keyword evidence="3" id="KW-0812">Transmembrane</keyword>
<dbReference type="CDD" id="cd00037">
    <property type="entry name" value="CLECT"/>
    <property type="match status" value="1"/>
</dbReference>